<keyword evidence="1" id="KW-0472">Membrane</keyword>
<feature type="transmembrane region" description="Helical" evidence="1">
    <location>
        <begin position="116"/>
        <end position="135"/>
    </location>
</feature>
<protein>
    <recommendedName>
        <fullName evidence="4">Transmembrane protein</fullName>
    </recommendedName>
</protein>
<sequence length="136" mass="14250">MTTVQKDRTTRTEAAEIMPFGGWESTPARAGLDDDETLFRFPAPDDPAPSTARLLTMAVGAAALGFAAVAVGALAFVTLLGGAPFWYVPTLALFGLLSIALTVGAFLSIHRAFLPWLLLACAAGPLTVDILIAVLY</sequence>
<feature type="transmembrane region" description="Helical" evidence="1">
    <location>
        <begin position="54"/>
        <end position="80"/>
    </location>
</feature>
<name>A0ABT0Y462_9ACTN</name>
<evidence type="ECO:0000313" key="3">
    <source>
        <dbReference type="Proteomes" id="UP001523216"/>
    </source>
</evidence>
<keyword evidence="3" id="KW-1185">Reference proteome</keyword>
<accession>A0ABT0Y462</accession>
<evidence type="ECO:0008006" key="4">
    <source>
        <dbReference type="Google" id="ProtNLM"/>
    </source>
</evidence>
<proteinExistence type="predicted"/>
<comment type="caution">
    <text evidence="2">The sequence shown here is derived from an EMBL/GenBank/DDBJ whole genome shotgun (WGS) entry which is preliminary data.</text>
</comment>
<reference evidence="2 3" key="1">
    <citation type="submission" date="2022-06" db="EMBL/GenBank/DDBJ databases">
        <title>Actinoplanes abujensis sp. nov., isolated from Nigerian arid soil.</title>
        <authorList>
            <person name="Ding P."/>
        </authorList>
    </citation>
    <scope>NUCLEOTIDE SEQUENCE [LARGE SCALE GENOMIC DNA]</scope>
    <source>
        <strain evidence="3">TRM88002</strain>
    </source>
</reference>
<evidence type="ECO:0000256" key="1">
    <source>
        <dbReference type="SAM" id="Phobius"/>
    </source>
</evidence>
<dbReference type="EMBL" id="JAMQOL010000034">
    <property type="protein sequence ID" value="MCM4080787.1"/>
    <property type="molecule type" value="Genomic_DNA"/>
</dbReference>
<feature type="transmembrane region" description="Helical" evidence="1">
    <location>
        <begin position="86"/>
        <end position="109"/>
    </location>
</feature>
<keyword evidence="1" id="KW-1133">Transmembrane helix</keyword>
<dbReference type="Proteomes" id="UP001523216">
    <property type="component" value="Unassembled WGS sequence"/>
</dbReference>
<organism evidence="2 3">
    <name type="scientific">Paractinoplanes hotanensis</name>
    <dbReference type="NCBI Taxonomy" id="2906497"/>
    <lineage>
        <taxon>Bacteria</taxon>
        <taxon>Bacillati</taxon>
        <taxon>Actinomycetota</taxon>
        <taxon>Actinomycetes</taxon>
        <taxon>Micromonosporales</taxon>
        <taxon>Micromonosporaceae</taxon>
        <taxon>Paractinoplanes</taxon>
    </lineage>
</organism>
<gene>
    <name evidence="2" type="ORF">LXN57_24730</name>
</gene>
<evidence type="ECO:0000313" key="2">
    <source>
        <dbReference type="EMBL" id="MCM4080787.1"/>
    </source>
</evidence>
<keyword evidence="1" id="KW-0812">Transmembrane</keyword>
<dbReference type="RefSeq" id="WP_251800561.1">
    <property type="nucleotide sequence ID" value="NZ_JAMQOL010000034.1"/>
</dbReference>